<evidence type="ECO:0000259" key="7">
    <source>
        <dbReference type="Pfam" id="PF00483"/>
    </source>
</evidence>
<keyword evidence="3" id="KW-0012">Acyltransferase</keyword>
<keyword evidence="2" id="KW-0548">Nucleotidyltransferase</keyword>
<dbReference type="SUPFAM" id="SSF53448">
    <property type="entry name" value="Nucleotide-diphospho-sugar transferases"/>
    <property type="match status" value="1"/>
</dbReference>
<sequence length="257" mass="28696">MAGRIEKIESDYLYQVSAIILAAGKGTRMKSDIPKVLHEIKGKPMISYVLKVAGSLMCNPIAVIVGYQEERIRDYLKGKKVIFVSQKEQLGTGHAVLQSENALKNSENDVLILYGDMPLLKVQTLKEFIGDHMISGSMLSILTTRANDPTSYGRVVRGEDFKILKIVEEKDASEEEKNIAEINSGIYCVNKNFLFSTLRRLKPENKQGEYYLTDIVAKAVEKGIEVNSFHVGDEREVIGVNTVDDLKKVEEIMSHAG</sequence>
<evidence type="ECO:0000256" key="5">
    <source>
        <dbReference type="ARBA" id="ARBA00048493"/>
    </source>
</evidence>
<comment type="caution">
    <text evidence="8">The sequence shown here is derived from an EMBL/GenBank/DDBJ whole genome shotgun (WGS) entry which is preliminary data.</text>
</comment>
<evidence type="ECO:0000256" key="2">
    <source>
        <dbReference type="ARBA" id="ARBA00022695"/>
    </source>
</evidence>
<gene>
    <name evidence="8" type="ORF">A2042_05225</name>
</gene>
<dbReference type="InterPro" id="IPR029044">
    <property type="entry name" value="Nucleotide-diphossugar_trans"/>
</dbReference>
<dbReference type="PANTHER" id="PTHR43584:SF3">
    <property type="entry name" value="BIFUNCTIONAL PROTEIN GLMU"/>
    <property type="match status" value="1"/>
</dbReference>
<dbReference type="Proteomes" id="UP000178526">
    <property type="component" value="Unassembled WGS sequence"/>
</dbReference>
<dbReference type="CDD" id="cd02540">
    <property type="entry name" value="GT2_GlmU_N_bac"/>
    <property type="match status" value="1"/>
</dbReference>
<comment type="function">
    <text evidence="6">Catalyzes the last two sequential reactions in the de novo biosynthetic pathway for UDP-N-acetylglucosamine (UDP-GlcNAc). The C-terminal domain catalyzes the transfer of acetyl group from acetyl coenzyme A to glucosamine-1-phosphate (GlcN-1-P) to produce N-acetylglucosamine-1-phosphate (GlcNAc-1-P), which is converted into UDP-GlcNAc by the transfer of uridine 5-monophosphate (from uridine 5-triphosphate), a reaction catalyzed by the N-terminal domain.</text>
</comment>
<evidence type="ECO:0000256" key="1">
    <source>
        <dbReference type="ARBA" id="ARBA00022679"/>
    </source>
</evidence>
<name>A0A1F7R9M7_9BACT</name>
<comment type="catalytic activity">
    <reaction evidence="5">
        <text>N-acetyl-alpha-D-glucosamine 1-phosphate + UTP + H(+) = UDP-N-acetyl-alpha-D-glucosamine + diphosphate</text>
        <dbReference type="Rhea" id="RHEA:13509"/>
        <dbReference type="ChEBI" id="CHEBI:15378"/>
        <dbReference type="ChEBI" id="CHEBI:33019"/>
        <dbReference type="ChEBI" id="CHEBI:46398"/>
        <dbReference type="ChEBI" id="CHEBI:57705"/>
        <dbReference type="ChEBI" id="CHEBI:57776"/>
        <dbReference type="EC" id="2.7.7.23"/>
    </reaction>
</comment>
<organism evidence="8 9">
    <name type="scientific">Candidatus Schekmanbacteria bacterium GWA2_38_11</name>
    <dbReference type="NCBI Taxonomy" id="1817876"/>
    <lineage>
        <taxon>Bacteria</taxon>
        <taxon>Candidatus Schekmaniibacteriota</taxon>
    </lineage>
</organism>
<dbReference type="InterPro" id="IPR050065">
    <property type="entry name" value="GlmU-like"/>
</dbReference>
<dbReference type="GO" id="GO:0003977">
    <property type="term" value="F:UDP-N-acetylglucosamine diphosphorylase activity"/>
    <property type="evidence" value="ECO:0007669"/>
    <property type="project" value="UniProtKB-EC"/>
</dbReference>
<evidence type="ECO:0000313" key="9">
    <source>
        <dbReference type="Proteomes" id="UP000178526"/>
    </source>
</evidence>
<proteinExistence type="predicted"/>
<reference evidence="8 9" key="1">
    <citation type="journal article" date="2016" name="Nat. Commun.">
        <title>Thousands of microbial genomes shed light on interconnected biogeochemical processes in an aquifer system.</title>
        <authorList>
            <person name="Anantharaman K."/>
            <person name="Brown C.T."/>
            <person name="Hug L.A."/>
            <person name="Sharon I."/>
            <person name="Castelle C.J."/>
            <person name="Probst A.J."/>
            <person name="Thomas B.C."/>
            <person name="Singh A."/>
            <person name="Wilkins M.J."/>
            <person name="Karaoz U."/>
            <person name="Brodie E.L."/>
            <person name="Williams K.H."/>
            <person name="Hubbard S.S."/>
            <person name="Banfield J.F."/>
        </authorList>
    </citation>
    <scope>NUCLEOTIDE SEQUENCE [LARGE SCALE GENOMIC DNA]</scope>
</reference>
<evidence type="ECO:0000256" key="3">
    <source>
        <dbReference type="ARBA" id="ARBA00023315"/>
    </source>
</evidence>
<dbReference type="PANTHER" id="PTHR43584">
    <property type="entry name" value="NUCLEOTIDYL TRANSFERASE"/>
    <property type="match status" value="1"/>
</dbReference>
<keyword evidence="1" id="KW-0808">Transferase</keyword>
<feature type="domain" description="Nucleotidyl transferase" evidence="7">
    <location>
        <begin position="18"/>
        <end position="228"/>
    </location>
</feature>
<dbReference type="GO" id="GO:0019134">
    <property type="term" value="F:glucosamine-1-phosphate N-acetyltransferase activity"/>
    <property type="evidence" value="ECO:0007669"/>
    <property type="project" value="UniProtKB-EC"/>
</dbReference>
<evidence type="ECO:0000256" key="4">
    <source>
        <dbReference type="ARBA" id="ARBA00048247"/>
    </source>
</evidence>
<dbReference type="InterPro" id="IPR005835">
    <property type="entry name" value="NTP_transferase_dom"/>
</dbReference>
<dbReference type="AlphaFoldDB" id="A0A1F7R9M7"/>
<dbReference type="Pfam" id="PF00483">
    <property type="entry name" value="NTP_transferase"/>
    <property type="match status" value="1"/>
</dbReference>
<evidence type="ECO:0000256" key="6">
    <source>
        <dbReference type="ARBA" id="ARBA00049628"/>
    </source>
</evidence>
<comment type="catalytic activity">
    <reaction evidence="4">
        <text>alpha-D-glucosamine 1-phosphate + acetyl-CoA = N-acetyl-alpha-D-glucosamine 1-phosphate + CoA + H(+)</text>
        <dbReference type="Rhea" id="RHEA:13725"/>
        <dbReference type="ChEBI" id="CHEBI:15378"/>
        <dbReference type="ChEBI" id="CHEBI:57287"/>
        <dbReference type="ChEBI" id="CHEBI:57288"/>
        <dbReference type="ChEBI" id="CHEBI:57776"/>
        <dbReference type="ChEBI" id="CHEBI:58516"/>
        <dbReference type="EC" id="2.3.1.157"/>
    </reaction>
</comment>
<protein>
    <recommendedName>
        <fullName evidence="7">Nucleotidyl transferase domain-containing protein</fullName>
    </recommendedName>
</protein>
<dbReference type="Gene3D" id="3.90.550.10">
    <property type="entry name" value="Spore Coat Polysaccharide Biosynthesis Protein SpsA, Chain A"/>
    <property type="match status" value="1"/>
</dbReference>
<dbReference type="EMBL" id="MGDB01000158">
    <property type="protein sequence ID" value="OGL38040.1"/>
    <property type="molecule type" value="Genomic_DNA"/>
</dbReference>
<evidence type="ECO:0000313" key="8">
    <source>
        <dbReference type="EMBL" id="OGL38040.1"/>
    </source>
</evidence>
<accession>A0A1F7R9M7</accession>